<sequence>MKSLIIGSCIVLGSFTGIRAQDKSLREFRNSYAGKTEIAGTRLSALSLGLIRLAVSLDRQPDEDTKAARLLLRKVHKVKIFSIDNPAGSVVKKEDIARLKNNLLEKEHFDVLMECRQQGNQVYILNKGKDDELGRVVILVEDENDLQVVNLQTSLRISDINYLIQRFASR</sequence>
<dbReference type="InterPro" id="IPR025348">
    <property type="entry name" value="DUF4252"/>
</dbReference>
<evidence type="ECO:0000313" key="2">
    <source>
        <dbReference type="Proteomes" id="UP000281028"/>
    </source>
</evidence>
<organism evidence="1 2">
    <name type="scientific">Chitinophaga solisilvae</name>
    <dbReference type="NCBI Taxonomy" id="1233460"/>
    <lineage>
        <taxon>Bacteria</taxon>
        <taxon>Pseudomonadati</taxon>
        <taxon>Bacteroidota</taxon>
        <taxon>Chitinophagia</taxon>
        <taxon>Chitinophagales</taxon>
        <taxon>Chitinophagaceae</taxon>
        <taxon>Chitinophaga</taxon>
    </lineage>
</organism>
<accession>A0A3S1AYF4</accession>
<dbReference type="AlphaFoldDB" id="A0A3S1AYF4"/>
<dbReference type="OrthoDB" id="656399at2"/>
<gene>
    <name evidence="1" type="ORF">ECE50_006930</name>
</gene>
<evidence type="ECO:0000313" key="1">
    <source>
        <dbReference type="EMBL" id="NSL86556.1"/>
    </source>
</evidence>
<name>A0A3S1AYF4_9BACT</name>
<proteinExistence type="predicted"/>
<keyword evidence="2" id="KW-1185">Reference proteome</keyword>
<dbReference type="Pfam" id="PF14060">
    <property type="entry name" value="DUF4252"/>
    <property type="match status" value="1"/>
</dbReference>
<comment type="caution">
    <text evidence="1">The sequence shown here is derived from an EMBL/GenBank/DDBJ whole genome shotgun (WGS) entry which is preliminary data.</text>
</comment>
<dbReference type="EMBL" id="RIAR02000001">
    <property type="protein sequence ID" value="NSL86556.1"/>
    <property type="molecule type" value="Genomic_DNA"/>
</dbReference>
<protein>
    <submittedName>
        <fullName evidence="1">DUF4252 domain-containing protein</fullName>
    </submittedName>
</protein>
<dbReference type="Proteomes" id="UP000281028">
    <property type="component" value="Unassembled WGS sequence"/>
</dbReference>
<dbReference type="RefSeq" id="WP_127043363.1">
    <property type="nucleotide sequence ID" value="NZ_JAABOK010000001.1"/>
</dbReference>
<reference evidence="1" key="1">
    <citation type="submission" date="2020-05" db="EMBL/GenBank/DDBJ databases">
        <title>Chitinophaga laudate sp. nov., isolated from a tropical peat swamp.</title>
        <authorList>
            <person name="Goh C.B.S."/>
            <person name="Lee M.S."/>
            <person name="Parimannan S."/>
            <person name="Pasbakhsh P."/>
            <person name="Yule C.M."/>
            <person name="Rajandas H."/>
            <person name="Loke S."/>
            <person name="Croft L."/>
            <person name="Tan J.B.L."/>
        </authorList>
    </citation>
    <scope>NUCLEOTIDE SEQUENCE</scope>
    <source>
        <strain evidence="1">Mgbs1</strain>
    </source>
</reference>